<dbReference type="AlphaFoldDB" id="S8EP74"/>
<evidence type="ECO:0000313" key="1">
    <source>
        <dbReference type="EMBL" id="EPS74702.1"/>
    </source>
</evidence>
<protein>
    <submittedName>
        <fullName evidence="1">Uncharacterized protein</fullName>
    </submittedName>
</protein>
<name>S8EP74_9LAMI</name>
<reference evidence="1 2" key="1">
    <citation type="journal article" date="2013" name="BMC Genomics">
        <title>The miniature genome of a carnivorous plant Genlisea aurea contains a low number of genes and short non-coding sequences.</title>
        <authorList>
            <person name="Leushkin E.V."/>
            <person name="Sutormin R.A."/>
            <person name="Nabieva E.R."/>
            <person name="Penin A.A."/>
            <person name="Kondrashov A.S."/>
            <person name="Logacheva M.D."/>
        </authorList>
    </citation>
    <scope>NUCLEOTIDE SEQUENCE [LARGE SCALE GENOMIC DNA]</scope>
</reference>
<comment type="caution">
    <text evidence="1">The sequence shown here is derived from an EMBL/GenBank/DDBJ whole genome shotgun (WGS) entry which is preliminary data.</text>
</comment>
<proteinExistence type="predicted"/>
<sequence length="101" mass="11160">MIMMCKLFRHSYIQDGMMTVILEARENYACSDTVCEFDLSQRIQPGSPVLSSTIEEAVASYSMKKEDRAAKLPNFNAGRGVASSSALVSWSSESSLVQLTR</sequence>
<dbReference type="EMBL" id="AUSU01000009">
    <property type="protein sequence ID" value="EPS74702.1"/>
    <property type="molecule type" value="Genomic_DNA"/>
</dbReference>
<evidence type="ECO:0000313" key="2">
    <source>
        <dbReference type="Proteomes" id="UP000015453"/>
    </source>
</evidence>
<keyword evidence="2" id="KW-1185">Reference proteome</keyword>
<accession>S8EP74</accession>
<dbReference type="Proteomes" id="UP000015453">
    <property type="component" value="Unassembled WGS sequence"/>
</dbReference>
<gene>
    <name evidence="1" type="ORF">M569_00077</name>
</gene>
<organism evidence="1 2">
    <name type="scientific">Genlisea aurea</name>
    <dbReference type="NCBI Taxonomy" id="192259"/>
    <lineage>
        <taxon>Eukaryota</taxon>
        <taxon>Viridiplantae</taxon>
        <taxon>Streptophyta</taxon>
        <taxon>Embryophyta</taxon>
        <taxon>Tracheophyta</taxon>
        <taxon>Spermatophyta</taxon>
        <taxon>Magnoliopsida</taxon>
        <taxon>eudicotyledons</taxon>
        <taxon>Gunneridae</taxon>
        <taxon>Pentapetalae</taxon>
        <taxon>asterids</taxon>
        <taxon>lamiids</taxon>
        <taxon>Lamiales</taxon>
        <taxon>Lentibulariaceae</taxon>
        <taxon>Genlisea</taxon>
    </lineage>
</organism>